<dbReference type="InterPro" id="IPR029058">
    <property type="entry name" value="AB_hydrolase_fold"/>
</dbReference>
<name>A0A7X6DP43_9BACT</name>
<evidence type="ECO:0000313" key="3">
    <source>
        <dbReference type="Proteomes" id="UP000534783"/>
    </source>
</evidence>
<dbReference type="PANTHER" id="PTHR43798">
    <property type="entry name" value="MONOACYLGLYCEROL LIPASE"/>
    <property type="match status" value="1"/>
</dbReference>
<sequence length="312" mass="35084">MRLERPRRVGFLPFSRPFPATGCRGRRDGVNWREYQAKQRVAEIGDRFISYVDEGSGDPVILLHGMPTWGFLWHPLRSSLSGSHRVLIPDLIGYGYSDKRDGFDRSIAKQAEAIHVWMEKIGMRRATFVGHDIGGGVALRLATLFPGRVDRLCLMNSVCYDSWPVEAILQLGHPETRRRLSVRTAILLMKQGLKMGFTSSPSNDLLDSLLIPYATETGKLSLIRDAVAVDTNQTMEIVPLLQRITAPTLILWGEDDRLQPVDYGERLAWDIPGARLIRIEQASHFVMIDQPGEVERDLIPFLGGAKVERLAA</sequence>
<dbReference type="InterPro" id="IPR000073">
    <property type="entry name" value="AB_hydrolase_1"/>
</dbReference>
<evidence type="ECO:0000313" key="2">
    <source>
        <dbReference type="EMBL" id="NKE70725.1"/>
    </source>
</evidence>
<protein>
    <submittedName>
        <fullName evidence="2">Alpha/beta hydrolase</fullName>
    </submittedName>
</protein>
<comment type="caution">
    <text evidence="2">The sequence shown here is derived from an EMBL/GenBank/DDBJ whole genome shotgun (WGS) entry which is preliminary data.</text>
</comment>
<dbReference type="PANTHER" id="PTHR43798:SF33">
    <property type="entry name" value="HYDROLASE, PUTATIVE (AFU_ORTHOLOGUE AFUA_2G14860)-RELATED"/>
    <property type="match status" value="1"/>
</dbReference>
<dbReference type="InterPro" id="IPR000639">
    <property type="entry name" value="Epox_hydrolase-like"/>
</dbReference>
<dbReference type="Proteomes" id="UP000534783">
    <property type="component" value="Unassembled WGS sequence"/>
</dbReference>
<dbReference type="Pfam" id="PF12697">
    <property type="entry name" value="Abhydrolase_6"/>
    <property type="match status" value="1"/>
</dbReference>
<evidence type="ECO:0000259" key="1">
    <source>
        <dbReference type="Pfam" id="PF12697"/>
    </source>
</evidence>
<keyword evidence="3" id="KW-1185">Reference proteome</keyword>
<organism evidence="2 3">
    <name type="scientific">Candidatus Manganitrophus noduliformans</name>
    <dbReference type="NCBI Taxonomy" id="2606439"/>
    <lineage>
        <taxon>Bacteria</taxon>
        <taxon>Pseudomonadati</taxon>
        <taxon>Nitrospirota</taxon>
        <taxon>Nitrospiria</taxon>
        <taxon>Candidatus Troglogloeales</taxon>
        <taxon>Candidatus Manganitrophaceae</taxon>
        <taxon>Candidatus Manganitrophus</taxon>
    </lineage>
</organism>
<dbReference type="PRINTS" id="PR00412">
    <property type="entry name" value="EPOXHYDRLASE"/>
</dbReference>
<dbReference type="InterPro" id="IPR050266">
    <property type="entry name" value="AB_hydrolase_sf"/>
</dbReference>
<gene>
    <name evidence="2" type="ORF">MNODULE_08240</name>
</gene>
<dbReference type="GO" id="GO:0016787">
    <property type="term" value="F:hydrolase activity"/>
    <property type="evidence" value="ECO:0007669"/>
    <property type="project" value="UniProtKB-KW"/>
</dbReference>
<dbReference type="SUPFAM" id="SSF53474">
    <property type="entry name" value="alpha/beta-Hydrolases"/>
    <property type="match status" value="1"/>
</dbReference>
<reference evidence="2 3" key="1">
    <citation type="journal article" date="2020" name="Nature">
        <title>Bacterial chemolithoautotrophy via manganese oxidation.</title>
        <authorList>
            <person name="Yu H."/>
            <person name="Leadbetter J.R."/>
        </authorList>
    </citation>
    <scope>NUCLEOTIDE SEQUENCE [LARGE SCALE GENOMIC DNA]</scope>
    <source>
        <strain evidence="2 3">Mn-1</strain>
    </source>
</reference>
<dbReference type="GO" id="GO:0016020">
    <property type="term" value="C:membrane"/>
    <property type="evidence" value="ECO:0007669"/>
    <property type="project" value="TreeGrafter"/>
</dbReference>
<proteinExistence type="predicted"/>
<feature type="domain" description="AB hydrolase-1" evidence="1">
    <location>
        <begin position="60"/>
        <end position="295"/>
    </location>
</feature>
<dbReference type="PRINTS" id="PR00111">
    <property type="entry name" value="ABHYDROLASE"/>
</dbReference>
<dbReference type="EMBL" id="VTOW01000001">
    <property type="protein sequence ID" value="NKE70725.1"/>
    <property type="molecule type" value="Genomic_DNA"/>
</dbReference>
<keyword evidence="2" id="KW-0378">Hydrolase</keyword>
<dbReference type="AlphaFoldDB" id="A0A7X6DP43"/>
<dbReference type="Gene3D" id="3.40.50.1820">
    <property type="entry name" value="alpha/beta hydrolase"/>
    <property type="match status" value="1"/>
</dbReference>
<accession>A0A7X6DP43</accession>